<dbReference type="Proteomes" id="UP001430306">
    <property type="component" value="Unassembled WGS sequence"/>
</dbReference>
<accession>A0ABS8NG00</accession>
<organism evidence="3 4">
    <name type="scientific">Rhodopirellula halodulae</name>
    <dbReference type="NCBI Taxonomy" id="2894198"/>
    <lineage>
        <taxon>Bacteria</taxon>
        <taxon>Pseudomonadati</taxon>
        <taxon>Planctomycetota</taxon>
        <taxon>Planctomycetia</taxon>
        <taxon>Pirellulales</taxon>
        <taxon>Pirellulaceae</taxon>
        <taxon>Rhodopirellula</taxon>
    </lineage>
</organism>
<dbReference type="InterPro" id="IPR004445">
    <property type="entry name" value="GltS"/>
</dbReference>
<keyword evidence="1" id="KW-0029">Amino-acid transport</keyword>
<dbReference type="NCBIfam" id="TIGR00210">
    <property type="entry name" value="gltS"/>
    <property type="match status" value="1"/>
</dbReference>
<protein>
    <recommendedName>
        <fullName evidence="1 2">Sodium/glutamate symporter</fullName>
    </recommendedName>
</protein>
<sequence>MPESQVFTIDATWTAIVAILVLYLGRTLTSRIRVLRDFNIPDAVCGGLVCSLVVAILFWTRGIEFSFDLSLRDLLLLLFFSTVGLSAKLRTLINGGKSLAILVVCAVGFLILQDLAGIGVAMLLGADPAYGLLAGSIAFAGGHGSAISYGQLAVDQGLPGALELGLACATFGLIAGGLIGGPIAKFLISRNQLSGDRTAQECVPGPEETEAAGHVTLAGMLDSILAVAICLAAGSLVNDWLANHSSLPLPGFLTAMFVGILIANGLDVLGKSVDKPAISLCSDVSLQLFLAMSLMSLQLWTLSGALGPLLLVLLVQITVMVAVSLLVVFPAMGRDYDAAVIAAGFSGLGLGATPVGIANMHAVTAKFGASPKAFLVVPLVGAFFLDIANAAIIQAFLASPLFTATS</sequence>
<proteinExistence type="inferred from homology"/>
<keyword evidence="1" id="KW-0472">Membrane</keyword>
<comment type="caution">
    <text evidence="3">The sequence shown here is derived from an EMBL/GenBank/DDBJ whole genome shotgun (WGS) entry which is preliminary data.</text>
</comment>
<dbReference type="Pfam" id="PF03616">
    <property type="entry name" value="Glt_symporter"/>
    <property type="match status" value="1"/>
</dbReference>
<keyword evidence="1" id="KW-0812">Transmembrane</keyword>
<feature type="transmembrane region" description="Helical" evidence="1">
    <location>
        <begin position="309"/>
        <end position="332"/>
    </location>
</feature>
<gene>
    <name evidence="3" type="primary">gltS</name>
    <name evidence="3" type="ORF">LOC71_09350</name>
</gene>
<dbReference type="RefSeq" id="WP_230273291.1">
    <property type="nucleotide sequence ID" value="NZ_JAJKFW010000020.1"/>
</dbReference>
<name>A0ABS8NG00_9BACT</name>
<evidence type="ECO:0000256" key="2">
    <source>
        <dbReference type="NCBIfam" id="TIGR00210"/>
    </source>
</evidence>
<feature type="transmembrane region" description="Helical" evidence="1">
    <location>
        <begin position="99"/>
        <end position="124"/>
    </location>
</feature>
<dbReference type="HAMAP" id="MF_02062">
    <property type="entry name" value="GltS"/>
    <property type="match status" value="1"/>
</dbReference>
<keyword evidence="4" id="KW-1185">Reference proteome</keyword>
<evidence type="ECO:0000256" key="1">
    <source>
        <dbReference type="HAMAP-Rule" id="MF_02062"/>
    </source>
</evidence>
<feature type="transmembrane region" description="Helical" evidence="1">
    <location>
        <begin position="338"/>
        <end position="361"/>
    </location>
</feature>
<feature type="transmembrane region" description="Helical" evidence="1">
    <location>
        <begin position="6"/>
        <end position="24"/>
    </location>
</feature>
<keyword evidence="1" id="KW-0769">Symport</keyword>
<feature type="transmembrane region" description="Helical" evidence="1">
    <location>
        <begin position="249"/>
        <end position="266"/>
    </location>
</feature>
<evidence type="ECO:0000313" key="3">
    <source>
        <dbReference type="EMBL" id="MCC9642479.1"/>
    </source>
</evidence>
<keyword evidence="1" id="KW-0739">Sodium transport</keyword>
<feature type="transmembrane region" description="Helical" evidence="1">
    <location>
        <begin position="215"/>
        <end position="237"/>
    </location>
</feature>
<feature type="transmembrane region" description="Helical" evidence="1">
    <location>
        <begin position="69"/>
        <end position="87"/>
    </location>
</feature>
<comment type="similarity">
    <text evidence="1">Belongs to the glutamate:Na(+) symporter (ESS) (TC 2.A.27) family.</text>
</comment>
<feature type="transmembrane region" description="Helical" evidence="1">
    <location>
        <begin position="44"/>
        <end position="63"/>
    </location>
</feature>
<feature type="transmembrane region" description="Helical" evidence="1">
    <location>
        <begin position="130"/>
        <end position="152"/>
    </location>
</feature>
<feature type="transmembrane region" description="Helical" evidence="1">
    <location>
        <begin position="164"/>
        <end position="188"/>
    </location>
</feature>
<dbReference type="EMBL" id="JAJKFW010000020">
    <property type="protein sequence ID" value="MCC9642479.1"/>
    <property type="molecule type" value="Genomic_DNA"/>
</dbReference>
<keyword evidence="1" id="KW-1133">Transmembrane helix</keyword>
<comment type="subcellular location">
    <subcellularLocation>
        <location evidence="1">Cell membrane</location>
        <topology evidence="1">Multi-pass membrane protein</topology>
    </subcellularLocation>
</comment>
<keyword evidence="1" id="KW-0813">Transport</keyword>
<reference evidence="3" key="1">
    <citation type="submission" date="2021-11" db="EMBL/GenBank/DDBJ databases">
        <title>Genome sequence.</title>
        <authorList>
            <person name="Sun Q."/>
        </authorList>
    </citation>
    <scope>NUCLEOTIDE SEQUENCE</scope>
    <source>
        <strain evidence="3">JC740</strain>
    </source>
</reference>
<dbReference type="PANTHER" id="PTHR36178:SF1">
    <property type="entry name" value="SODIUM_GLUTAMATE SYMPORTER"/>
    <property type="match status" value="1"/>
</dbReference>
<keyword evidence="1" id="KW-0406">Ion transport</keyword>
<evidence type="ECO:0000313" key="4">
    <source>
        <dbReference type="Proteomes" id="UP001430306"/>
    </source>
</evidence>
<keyword evidence="1" id="KW-0915">Sodium</keyword>
<feature type="transmembrane region" description="Helical" evidence="1">
    <location>
        <begin position="373"/>
        <end position="397"/>
    </location>
</feature>
<comment type="function">
    <text evidence="1">Catalyzes the sodium-dependent transport of glutamate.</text>
</comment>
<dbReference type="PANTHER" id="PTHR36178">
    <property type="entry name" value="SLR0625 PROTEIN"/>
    <property type="match status" value="1"/>
</dbReference>
<keyword evidence="1" id="KW-1003">Cell membrane</keyword>